<protein>
    <submittedName>
        <fullName evidence="1">16888_t:CDS:1</fullName>
    </submittedName>
</protein>
<organism evidence="1 2">
    <name type="scientific">Acaulospora colombiana</name>
    <dbReference type="NCBI Taxonomy" id="27376"/>
    <lineage>
        <taxon>Eukaryota</taxon>
        <taxon>Fungi</taxon>
        <taxon>Fungi incertae sedis</taxon>
        <taxon>Mucoromycota</taxon>
        <taxon>Glomeromycotina</taxon>
        <taxon>Glomeromycetes</taxon>
        <taxon>Diversisporales</taxon>
        <taxon>Acaulosporaceae</taxon>
        <taxon>Acaulospora</taxon>
    </lineage>
</organism>
<comment type="caution">
    <text evidence="1">The sequence shown here is derived from an EMBL/GenBank/DDBJ whole genome shotgun (WGS) entry which is preliminary data.</text>
</comment>
<proteinExistence type="predicted"/>
<reference evidence="1" key="1">
    <citation type="submission" date="2021-06" db="EMBL/GenBank/DDBJ databases">
        <authorList>
            <person name="Kallberg Y."/>
            <person name="Tangrot J."/>
            <person name="Rosling A."/>
        </authorList>
    </citation>
    <scope>NUCLEOTIDE SEQUENCE</scope>
    <source>
        <strain evidence="1">CL356</strain>
    </source>
</reference>
<keyword evidence="2" id="KW-1185">Reference proteome</keyword>
<gene>
    <name evidence="1" type="ORF">ACOLOM_LOCUS9160</name>
</gene>
<name>A0ACA9NTH7_9GLOM</name>
<sequence>MSNPSHYQRPQSQENDPQYDEMMLQYYGQSASNTPDGMKSRGGPLPHLPGIGVLDSSDQLHAY</sequence>
<evidence type="ECO:0000313" key="1">
    <source>
        <dbReference type="EMBL" id="CAG8676518.1"/>
    </source>
</evidence>
<dbReference type="Proteomes" id="UP000789525">
    <property type="component" value="Unassembled WGS sequence"/>
</dbReference>
<evidence type="ECO:0000313" key="2">
    <source>
        <dbReference type="Proteomes" id="UP000789525"/>
    </source>
</evidence>
<dbReference type="EMBL" id="CAJVPT010025777">
    <property type="protein sequence ID" value="CAG8676518.1"/>
    <property type="molecule type" value="Genomic_DNA"/>
</dbReference>
<accession>A0ACA9NTH7</accession>